<accession>A0A916UJF1</accession>
<dbReference type="InterPro" id="IPR036318">
    <property type="entry name" value="FAD-bd_PCMH-like_sf"/>
</dbReference>
<evidence type="ECO:0000256" key="2">
    <source>
        <dbReference type="ARBA" id="ARBA00005466"/>
    </source>
</evidence>
<dbReference type="EMBL" id="BMGG01000006">
    <property type="protein sequence ID" value="GGC75340.1"/>
    <property type="molecule type" value="Genomic_DNA"/>
</dbReference>
<proteinExistence type="inferred from homology"/>
<keyword evidence="4" id="KW-0274">FAD</keyword>
<evidence type="ECO:0000259" key="6">
    <source>
        <dbReference type="PROSITE" id="PS51387"/>
    </source>
</evidence>
<dbReference type="PANTHER" id="PTHR42973:SF39">
    <property type="entry name" value="FAD-BINDING PCMH-TYPE DOMAIN-CONTAINING PROTEIN"/>
    <property type="match status" value="1"/>
</dbReference>
<dbReference type="Pfam" id="PF01565">
    <property type="entry name" value="FAD_binding_4"/>
    <property type="match status" value="1"/>
</dbReference>
<dbReference type="InterPro" id="IPR006311">
    <property type="entry name" value="TAT_signal"/>
</dbReference>
<keyword evidence="8" id="KW-1185">Reference proteome</keyword>
<dbReference type="InterPro" id="IPR016169">
    <property type="entry name" value="FAD-bd_PCMH_sub2"/>
</dbReference>
<dbReference type="InterPro" id="IPR012951">
    <property type="entry name" value="BBE"/>
</dbReference>
<evidence type="ECO:0000313" key="7">
    <source>
        <dbReference type="EMBL" id="GGC75340.1"/>
    </source>
</evidence>
<keyword evidence="5" id="KW-0560">Oxidoreductase</keyword>
<protein>
    <submittedName>
        <fullName evidence="7">FAD-binding protein</fullName>
    </submittedName>
</protein>
<evidence type="ECO:0000256" key="4">
    <source>
        <dbReference type="ARBA" id="ARBA00022827"/>
    </source>
</evidence>
<comment type="cofactor">
    <cofactor evidence="1">
        <name>FAD</name>
        <dbReference type="ChEBI" id="CHEBI:57692"/>
    </cofactor>
</comment>
<dbReference type="InterPro" id="IPR016166">
    <property type="entry name" value="FAD-bd_PCMH"/>
</dbReference>
<organism evidence="7 8">
    <name type="scientific">Chelatococcus reniformis</name>
    <dbReference type="NCBI Taxonomy" id="1494448"/>
    <lineage>
        <taxon>Bacteria</taxon>
        <taxon>Pseudomonadati</taxon>
        <taxon>Pseudomonadota</taxon>
        <taxon>Alphaproteobacteria</taxon>
        <taxon>Hyphomicrobiales</taxon>
        <taxon>Chelatococcaceae</taxon>
        <taxon>Chelatococcus</taxon>
    </lineage>
</organism>
<dbReference type="PANTHER" id="PTHR42973">
    <property type="entry name" value="BINDING OXIDOREDUCTASE, PUTATIVE (AFU_ORTHOLOGUE AFUA_1G17690)-RELATED"/>
    <property type="match status" value="1"/>
</dbReference>
<evidence type="ECO:0000313" key="8">
    <source>
        <dbReference type="Proteomes" id="UP000637002"/>
    </source>
</evidence>
<dbReference type="GO" id="GO:0016491">
    <property type="term" value="F:oxidoreductase activity"/>
    <property type="evidence" value="ECO:0007669"/>
    <property type="project" value="UniProtKB-KW"/>
</dbReference>
<comment type="caution">
    <text evidence="7">The sequence shown here is derived from an EMBL/GenBank/DDBJ whole genome shotgun (WGS) entry which is preliminary data.</text>
</comment>
<dbReference type="AlphaFoldDB" id="A0A916UJF1"/>
<evidence type="ECO:0000256" key="5">
    <source>
        <dbReference type="ARBA" id="ARBA00023002"/>
    </source>
</evidence>
<sequence length="577" mass="60178">MTEVDRRGFLHSATGAAFAAAAPLAVAGAAPAGEPDWELLRAAVGERLIRVDSPLARCAAAGGAGADALFARLKNPFYLGDEPALTQTLGWTGAWTSRASPYAVAARSTADVAAAVLFARRAGVRLVVKGGGHSYFGNSNAEGALLVWTRAMNAIEPHEAFVAEGAPPATARPAVSVGAGALWGETYRAVSVEGGRYVQGGGCLTVGVAGFVLGGGFGSLSKGYGTGAASLLEAEVVTADGQARIVNPWREPELFFALRGGGGGTFGIATRLTLATHPLPATIGAVQVVIAARSDTAWAALVARIVEFYAAALFNPDWGEQISFGPGRRLTVAMVFRGLDEGAARALWQPFLASLAAHPDYEIVGDPFIVAIPAHRFWDPALLRSVPGVVLADNRPAAAADNIFWASNLGEAGQVLQAYQSAWLPARLLAQESRSGLADALVAASGHWKVTLHTNKGLAGGAAEALAATRETATNPQVNEAFALAIVAAVAPPAWPGIPGHEPDPTAARRNAGAVARAMAPLRQLTPQAGTYVSESDFFQPDWQRAYWGSHYRRLAAAKRRYDPDNIFRGHYCVEPG</sequence>
<evidence type="ECO:0000256" key="1">
    <source>
        <dbReference type="ARBA" id="ARBA00001974"/>
    </source>
</evidence>
<dbReference type="Gene3D" id="3.30.465.10">
    <property type="match status" value="2"/>
</dbReference>
<dbReference type="PROSITE" id="PS51387">
    <property type="entry name" value="FAD_PCMH"/>
    <property type="match status" value="1"/>
</dbReference>
<feature type="domain" description="FAD-binding PCMH-type" evidence="6">
    <location>
        <begin position="95"/>
        <end position="279"/>
    </location>
</feature>
<gene>
    <name evidence="7" type="ORF">GCM10010994_37230</name>
</gene>
<reference evidence="7" key="2">
    <citation type="submission" date="2020-09" db="EMBL/GenBank/DDBJ databases">
        <authorList>
            <person name="Sun Q."/>
            <person name="Zhou Y."/>
        </authorList>
    </citation>
    <scope>NUCLEOTIDE SEQUENCE</scope>
    <source>
        <strain evidence="7">CGMCC 1.12919</strain>
    </source>
</reference>
<dbReference type="RefSeq" id="WP_188610669.1">
    <property type="nucleotide sequence ID" value="NZ_BMGG01000006.1"/>
</dbReference>
<dbReference type="Pfam" id="PF08031">
    <property type="entry name" value="BBE"/>
    <property type="match status" value="1"/>
</dbReference>
<evidence type="ECO:0000256" key="3">
    <source>
        <dbReference type="ARBA" id="ARBA00022630"/>
    </source>
</evidence>
<keyword evidence="3" id="KW-0285">Flavoprotein</keyword>
<comment type="similarity">
    <text evidence="2">Belongs to the oxygen-dependent FAD-linked oxidoreductase family.</text>
</comment>
<dbReference type="InterPro" id="IPR006094">
    <property type="entry name" value="Oxid_FAD_bind_N"/>
</dbReference>
<dbReference type="SUPFAM" id="SSF56176">
    <property type="entry name" value="FAD-binding/transporter-associated domain-like"/>
    <property type="match status" value="1"/>
</dbReference>
<dbReference type="InterPro" id="IPR050416">
    <property type="entry name" value="FAD-linked_Oxidoreductase"/>
</dbReference>
<name>A0A916UJF1_9HYPH</name>
<reference evidence="7" key="1">
    <citation type="journal article" date="2014" name="Int. J. Syst. Evol. Microbiol.">
        <title>Complete genome sequence of Corynebacterium casei LMG S-19264T (=DSM 44701T), isolated from a smear-ripened cheese.</title>
        <authorList>
            <consortium name="US DOE Joint Genome Institute (JGI-PGF)"/>
            <person name="Walter F."/>
            <person name="Albersmeier A."/>
            <person name="Kalinowski J."/>
            <person name="Ruckert C."/>
        </authorList>
    </citation>
    <scope>NUCLEOTIDE SEQUENCE</scope>
    <source>
        <strain evidence="7">CGMCC 1.12919</strain>
    </source>
</reference>
<dbReference type="Proteomes" id="UP000637002">
    <property type="component" value="Unassembled WGS sequence"/>
</dbReference>
<dbReference type="PROSITE" id="PS51318">
    <property type="entry name" value="TAT"/>
    <property type="match status" value="1"/>
</dbReference>
<dbReference type="GO" id="GO:0071949">
    <property type="term" value="F:FAD binding"/>
    <property type="evidence" value="ECO:0007669"/>
    <property type="project" value="InterPro"/>
</dbReference>